<evidence type="ECO:0000256" key="2">
    <source>
        <dbReference type="ARBA" id="ARBA00022448"/>
    </source>
</evidence>
<dbReference type="PROSITE" id="PS01035">
    <property type="entry name" value="PTS_EIIB_TYPE_1_CYS"/>
    <property type="match status" value="1"/>
</dbReference>
<dbReference type="NCBIfam" id="TIGR00830">
    <property type="entry name" value="PTBA"/>
    <property type="match status" value="1"/>
</dbReference>
<evidence type="ECO:0000256" key="10">
    <source>
        <dbReference type="SAM" id="Phobius"/>
    </source>
</evidence>
<feature type="domain" description="PTS EIIB type-1" evidence="12">
    <location>
        <begin position="5"/>
        <end position="87"/>
    </location>
</feature>
<dbReference type="InterPro" id="IPR013013">
    <property type="entry name" value="PTS_EIIC_1"/>
</dbReference>
<feature type="domain" description="PTS EIIA type-1" evidence="11">
    <location>
        <begin position="510"/>
        <end position="614"/>
    </location>
</feature>
<feature type="transmembrane region" description="Helical" evidence="10">
    <location>
        <begin position="231"/>
        <end position="251"/>
    </location>
</feature>
<dbReference type="InterPro" id="IPR003352">
    <property type="entry name" value="PTS_EIIC"/>
</dbReference>
<dbReference type="InterPro" id="IPR050558">
    <property type="entry name" value="PTS_Sugar-Specific_Components"/>
</dbReference>
<dbReference type="GO" id="GO:0016740">
    <property type="term" value="F:transferase activity"/>
    <property type="evidence" value="ECO:0007669"/>
    <property type="project" value="UniProtKB-KW"/>
</dbReference>
<dbReference type="Proteomes" id="UP000774130">
    <property type="component" value="Unassembled WGS sequence"/>
</dbReference>
<dbReference type="NCBIfam" id="TIGR01995">
    <property type="entry name" value="PTS-II-ABC-beta"/>
    <property type="match status" value="1"/>
</dbReference>
<evidence type="ECO:0000256" key="8">
    <source>
        <dbReference type="ARBA" id="ARBA00023136"/>
    </source>
</evidence>
<feature type="domain" description="PTS EIIC type-1" evidence="13">
    <location>
        <begin position="103"/>
        <end position="484"/>
    </location>
</feature>
<dbReference type="EC" id="2.7.1.-" evidence="14"/>
<organism evidence="14 15">
    <name type="scientific">Enterococcus alishanensis</name>
    <dbReference type="NCBI Taxonomy" id="1303817"/>
    <lineage>
        <taxon>Bacteria</taxon>
        <taxon>Bacillati</taxon>
        <taxon>Bacillota</taxon>
        <taxon>Bacilli</taxon>
        <taxon>Lactobacillales</taxon>
        <taxon>Enterococcaceae</taxon>
        <taxon>Enterococcus</taxon>
    </lineage>
</organism>
<evidence type="ECO:0000256" key="7">
    <source>
        <dbReference type="ARBA" id="ARBA00022989"/>
    </source>
</evidence>
<keyword evidence="6 10" id="KW-0812">Transmembrane</keyword>
<dbReference type="InterPro" id="IPR018113">
    <property type="entry name" value="PTrfase_EIIB_Cys"/>
</dbReference>
<dbReference type="PANTHER" id="PTHR30175">
    <property type="entry name" value="PHOSPHOTRANSFERASE SYSTEM TRANSPORT PROTEIN"/>
    <property type="match status" value="1"/>
</dbReference>
<keyword evidence="15" id="KW-1185">Reference proteome</keyword>
<dbReference type="RefSeq" id="WP_218324750.1">
    <property type="nucleotide sequence ID" value="NZ_JAHUZB010000001.1"/>
</dbReference>
<evidence type="ECO:0000256" key="6">
    <source>
        <dbReference type="ARBA" id="ARBA00022692"/>
    </source>
</evidence>
<comment type="subcellular location">
    <subcellularLocation>
        <location evidence="1">Cell membrane</location>
        <topology evidence="1">Multi-pass membrane protein</topology>
    </subcellularLocation>
</comment>
<keyword evidence="14" id="KW-0808">Transferase</keyword>
<feature type="transmembrane region" description="Helical" evidence="10">
    <location>
        <begin position="112"/>
        <end position="135"/>
    </location>
</feature>
<feature type="transmembrane region" description="Helical" evidence="10">
    <location>
        <begin position="378"/>
        <end position="397"/>
    </location>
</feature>
<keyword evidence="2" id="KW-0813">Transport</keyword>
<proteinExistence type="predicted"/>
<dbReference type="EMBL" id="JAHUZB010000001">
    <property type="protein sequence ID" value="MBV7389703.1"/>
    <property type="molecule type" value="Genomic_DNA"/>
</dbReference>
<name>A0ABS6T9X8_9ENTE</name>
<dbReference type="InterPro" id="IPR011297">
    <property type="entry name" value="PTS_IIABC_b_glu"/>
</dbReference>
<feature type="active site" description="Phosphocysteine intermediate; for EIIB activity" evidence="9">
    <location>
        <position position="27"/>
    </location>
</feature>
<evidence type="ECO:0000256" key="3">
    <source>
        <dbReference type="ARBA" id="ARBA00022475"/>
    </source>
</evidence>
<dbReference type="PROSITE" id="PS51103">
    <property type="entry name" value="PTS_EIIC_TYPE_1"/>
    <property type="match status" value="1"/>
</dbReference>
<dbReference type="Pfam" id="PF00367">
    <property type="entry name" value="PTS_EIIB"/>
    <property type="match status" value="1"/>
</dbReference>
<accession>A0ABS6T9X8</accession>
<keyword evidence="3" id="KW-1003">Cell membrane</keyword>
<evidence type="ECO:0000256" key="4">
    <source>
        <dbReference type="ARBA" id="ARBA00022597"/>
    </source>
</evidence>
<feature type="transmembrane region" description="Helical" evidence="10">
    <location>
        <begin position="404"/>
        <end position="437"/>
    </location>
</feature>
<dbReference type="InterPro" id="IPR001996">
    <property type="entry name" value="PTS_IIB_1"/>
</dbReference>
<evidence type="ECO:0000259" key="12">
    <source>
        <dbReference type="PROSITE" id="PS51098"/>
    </source>
</evidence>
<feature type="transmembrane region" description="Helical" evidence="10">
    <location>
        <begin position="147"/>
        <end position="167"/>
    </location>
</feature>
<keyword evidence="5" id="KW-0598">Phosphotransferase system</keyword>
<dbReference type="CDD" id="cd00212">
    <property type="entry name" value="PTS_IIB_glc"/>
    <property type="match status" value="1"/>
</dbReference>
<dbReference type="PANTHER" id="PTHR30175:SF1">
    <property type="entry name" value="PTS SYSTEM ARBUTIN-, CELLOBIOSE-, AND SALICIN-SPECIFIC EIIBC COMPONENT-RELATED"/>
    <property type="match status" value="1"/>
</dbReference>
<dbReference type="Pfam" id="PF02378">
    <property type="entry name" value="PTS_EIIC"/>
    <property type="match status" value="1"/>
</dbReference>
<feature type="transmembrane region" description="Helical" evidence="10">
    <location>
        <begin position="308"/>
        <end position="334"/>
    </location>
</feature>
<evidence type="ECO:0000259" key="11">
    <source>
        <dbReference type="PROSITE" id="PS51093"/>
    </source>
</evidence>
<evidence type="ECO:0000259" key="13">
    <source>
        <dbReference type="PROSITE" id="PS51103"/>
    </source>
</evidence>
<keyword evidence="8 10" id="KW-0472">Membrane</keyword>
<keyword evidence="4" id="KW-0762">Sugar transport</keyword>
<dbReference type="PROSITE" id="PS00371">
    <property type="entry name" value="PTS_EIIA_TYPE_1_HIS"/>
    <property type="match status" value="1"/>
</dbReference>
<dbReference type="Pfam" id="PF00358">
    <property type="entry name" value="PTS_EIIA_1"/>
    <property type="match status" value="1"/>
</dbReference>
<feature type="transmembrane region" description="Helical" evidence="10">
    <location>
        <begin position="449"/>
        <end position="471"/>
    </location>
</feature>
<feature type="transmembrane region" description="Helical" evidence="10">
    <location>
        <begin position="346"/>
        <end position="366"/>
    </location>
</feature>
<evidence type="ECO:0000256" key="1">
    <source>
        <dbReference type="ARBA" id="ARBA00004651"/>
    </source>
</evidence>
<gene>
    <name evidence="14" type="ORF">KUA55_03360</name>
</gene>
<protein>
    <submittedName>
        <fullName evidence="14">Beta-glucoside-specific PTS transporter subunit IIABC</fullName>
        <ecNumber evidence="14">2.7.1.-</ecNumber>
    </submittedName>
</protein>
<evidence type="ECO:0000256" key="9">
    <source>
        <dbReference type="PROSITE-ProRule" id="PRU00421"/>
    </source>
</evidence>
<feature type="transmembrane region" description="Helical" evidence="10">
    <location>
        <begin position="263"/>
        <end position="288"/>
    </location>
</feature>
<keyword evidence="7 10" id="KW-1133">Transmembrane helix</keyword>
<dbReference type="PROSITE" id="PS51093">
    <property type="entry name" value="PTS_EIIA_TYPE_1"/>
    <property type="match status" value="1"/>
</dbReference>
<evidence type="ECO:0000313" key="14">
    <source>
        <dbReference type="EMBL" id="MBV7389703.1"/>
    </source>
</evidence>
<evidence type="ECO:0000256" key="5">
    <source>
        <dbReference type="ARBA" id="ARBA00022683"/>
    </source>
</evidence>
<comment type="caution">
    <text evidence="14">The sequence shown here is derived from an EMBL/GenBank/DDBJ whole genome shotgun (WGS) entry which is preliminary data.</text>
</comment>
<sequence length="640" mass="68377">MGKYEDLAKKIVDNVGGSDNINSLTHCITRLRFKLKDENKAKDEVLKNTDGVVTVMKSGGQYQVVIGNHVPDVYADVQSVAGISGESEDAAKSDGNIFNRLIDILSGCFQPFLGALAAAGMIKGLNALLVFLGTLGWFNYTVTSGNYLMLNAIGDAIFMFMPVVLGFTAAKKFGLNPMVGIVVGAAMCYPTVQGTALQAAFTEAAGANAAAPYSLFGLPAYERFFGIPWVGANYTSSVVPVIFIIAFAAQIQKLAKKIIPTVVQNFVVPFLVLLIALPIGFLVIGPVISILTDLLSAGFQALMAFSPALYGVVLGFFWQVLVIFGLHWSIVPLAIMQVTMNGSSMILTGTFGASFAQTAVVLAMYFKLKDKNLKALCPPAIISGLFGVTEPAIYGITLPKKTPFVFSMIAGAVSGLFLMINQVTAFTSGGLGIFGIFNYISPDGNARGMWISLIAIGIAGVVGFGLTMAFWKDKTVVADQELPENAAKIRKEVVTSPLEGQLMPLDTASDQAFAQGILGRGVVIHPTKGEVVAPFDGTVMTMFPTKHAIGLVSDHGMELLIHIGMDTVQLNGNFFENHVKQGDKVKRGDKLVSFDIQEIRNAGYSVETPVIVTNSADYLDIVESDKKEINDNDELLTAVL</sequence>
<reference evidence="14 15" key="1">
    <citation type="submission" date="2021-06" db="EMBL/GenBank/DDBJ databases">
        <title>Enterococcus alishanensis sp. nov., a novel lactic acid bacterium isolated from fresh coffee beans.</title>
        <authorList>
            <person name="Chen Y.-S."/>
        </authorList>
    </citation>
    <scope>NUCLEOTIDE SEQUENCE [LARGE SCALE GENOMIC DNA]</scope>
    <source>
        <strain evidence="14 15">ALS3</strain>
    </source>
</reference>
<dbReference type="InterPro" id="IPR001127">
    <property type="entry name" value="PTS_EIIA_1_perm"/>
</dbReference>
<evidence type="ECO:0000313" key="15">
    <source>
        <dbReference type="Proteomes" id="UP000774130"/>
    </source>
</evidence>
<dbReference type="PROSITE" id="PS51098">
    <property type="entry name" value="PTS_EIIB_TYPE_1"/>
    <property type="match status" value="1"/>
</dbReference>